<feature type="chain" id="PRO_5046984007" description="PEP-CTERM protein-sorting domain-containing protein" evidence="1">
    <location>
        <begin position="22"/>
        <end position="327"/>
    </location>
</feature>
<evidence type="ECO:0000256" key="1">
    <source>
        <dbReference type="SAM" id="SignalP"/>
    </source>
</evidence>
<keyword evidence="3" id="KW-1185">Reference proteome</keyword>
<comment type="caution">
    <text evidence="2">The sequence shown here is derived from an EMBL/GenBank/DDBJ whole genome shotgun (WGS) entry which is preliminary data.</text>
</comment>
<evidence type="ECO:0008006" key="4">
    <source>
        <dbReference type="Google" id="ProtNLM"/>
    </source>
</evidence>
<organism evidence="2 3">
    <name type="scientific">Roseateles agri</name>
    <dbReference type="NCBI Taxonomy" id="3098619"/>
    <lineage>
        <taxon>Bacteria</taxon>
        <taxon>Pseudomonadati</taxon>
        <taxon>Pseudomonadota</taxon>
        <taxon>Betaproteobacteria</taxon>
        <taxon>Burkholderiales</taxon>
        <taxon>Sphaerotilaceae</taxon>
        <taxon>Roseateles</taxon>
    </lineage>
</organism>
<name>A0ABU5DCI1_9BURK</name>
<protein>
    <recommendedName>
        <fullName evidence="4">PEP-CTERM protein-sorting domain-containing protein</fullName>
    </recommendedName>
</protein>
<dbReference type="RefSeq" id="WP_320420727.1">
    <property type="nucleotide sequence ID" value="NZ_JAXCLA010000001.1"/>
</dbReference>
<dbReference type="EMBL" id="JAXCLA010000001">
    <property type="protein sequence ID" value="MDY0742917.1"/>
    <property type="molecule type" value="Genomic_DNA"/>
</dbReference>
<proteinExistence type="predicted"/>
<evidence type="ECO:0000313" key="2">
    <source>
        <dbReference type="EMBL" id="MDY0742917.1"/>
    </source>
</evidence>
<keyword evidence="1" id="KW-0732">Signal</keyword>
<reference evidence="2 3" key="1">
    <citation type="submission" date="2023-11" db="EMBL/GenBank/DDBJ databases">
        <title>Paucibacter sp. nov., isolated from fresh soil in Korea.</title>
        <authorList>
            <person name="Le N.T.T."/>
        </authorList>
    </citation>
    <scope>NUCLEOTIDE SEQUENCE [LARGE SCALE GENOMIC DNA]</scope>
    <source>
        <strain evidence="2 3">R3-3</strain>
    </source>
</reference>
<sequence>MHGLNRIAALALALGASSTYAGYSANVTAGASASTHSGTVVDAPANVTASTTNSNQPLLISNQAAVTSPGFPLMESGGGSGSASVQPGGIHLSAIGSANVQGDRESYDQGGASGYGYASGSFSETMVWNVAGVAPGTLVTVDFQIRVDGLTGINTSLLQGGTASGYRIYDWDVRFATVGYHAVVNSDQANDFGTFSFSAQVTTGAPVTLSLYGSVGAGANAGILCSTFWGFPCDEFAHGASALSFADLGHTLAWNGVTGLHLGDEALSLSALSVSSDSGFDYMGAYVGAVPEPASAALWVLGLLALPLLRLSRSNAAGPRTSNTNRS</sequence>
<gene>
    <name evidence="2" type="ORF">SNE35_00295</name>
</gene>
<accession>A0ABU5DCI1</accession>
<evidence type="ECO:0000313" key="3">
    <source>
        <dbReference type="Proteomes" id="UP001285263"/>
    </source>
</evidence>
<feature type="signal peptide" evidence="1">
    <location>
        <begin position="1"/>
        <end position="21"/>
    </location>
</feature>
<dbReference type="Proteomes" id="UP001285263">
    <property type="component" value="Unassembled WGS sequence"/>
</dbReference>